<comment type="caution">
    <text evidence="7">The sequence shown here is derived from an EMBL/GenBank/DDBJ whole genome shotgun (WGS) entry which is preliminary data.</text>
</comment>
<evidence type="ECO:0000313" key="8">
    <source>
        <dbReference type="Proteomes" id="UP000178372"/>
    </source>
</evidence>
<dbReference type="SUPFAM" id="SSF54523">
    <property type="entry name" value="Pili subunits"/>
    <property type="match status" value="1"/>
</dbReference>
<dbReference type="PROSITE" id="PS00409">
    <property type="entry name" value="PROKAR_NTER_METHYL"/>
    <property type="match status" value="1"/>
</dbReference>
<evidence type="ECO:0000256" key="5">
    <source>
        <dbReference type="ARBA" id="ARBA00023136"/>
    </source>
</evidence>
<dbReference type="Pfam" id="PF07963">
    <property type="entry name" value="N_methyl"/>
    <property type="match status" value="1"/>
</dbReference>
<protein>
    <recommendedName>
        <fullName evidence="9">Type II secretion system protein GspG C-terminal domain-containing protein</fullName>
    </recommendedName>
</protein>
<dbReference type="PRINTS" id="PR00813">
    <property type="entry name" value="BCTERIALGSPG"/>
</dbReference>
<comment type="subcellular location">
    <subcellularLocation>
        <location evidence="1">Membrane</location>
        <topology evidence="1">Single-pass membrane protein</topology>
    </subcellularLocation>
</comment>
<feature type="transmembrane region" description="Helical" evidence="6">
    <location>
        <begin position="12"/>
        <end position="33"/>
    </location>
</feature>
<dbReference type="NCBIfam" id="TIGR02532">
    <property type="entry name" value="IV_pilin_GFxxxE"/>
    <property type="match status" value="1"/>
</dbReference>
<dbReference type="Proteomes" id="UP000178372">
    <property type="component" value="Unassembled WGS sequence"/>
</dbReference>
<name>A0A1F7GD16_9BACT</name>
<dbReference type="PANTHER" id="PTHR30093:SF44">
    <property type="entry name" value="TYPE II SECRETION SYSTEM CORE PROTEIN G"/>
    <property type="match status" value="1"/>
</dbReference>
<gene>
    <name evidence="7" type="ORF">A2690_03690</name>
</gene>
<dbReference type="InterPro" id="IPR012902">
    <property type="entry name" value="N_methyl_site"/>
</dbReference>
<evidence type="ECO:0000256" key="1">
    <source>
        <dbReference type="ARBA" id="ARBA00004167"/>
    </source>
</evidence>
<dbReference type="InterPro" id="IPR000983">
    <property type="entry name" value="Bac_GSPG_pilin"/>
</dbReference>
<keyword evidence="2" id="KW-0488">Methylation</keyword>
<accession>A0A1F7GD16</accession>
<proteinExistence type="predicted"/>
<dbReference type="InterPro" id="IPR045584">
    <property type="entry name" value="Pilin-like"/>
</dbReference>
<reference evidence="7 8" key="1">
    <citation type="journal article" date="2016" name="Nat. Commun.">
        <title>Thousands of microbial genomes shed light on interconnected biogeochemical processes in an aquifer system.</title>
        <authorList>
            <person name="Anantharaman K."/>
            <person name="Brown C.T."/>
            <person name="Hug L.A."/>
            <person name="Sharon I."/>
            <person name="Castelle C.J."/>
            <person name="Probst A.J."/>
            <person name="Thomas B.C."/>
            <person name="Singh A."/>
            <person name="Wilkins M.J."/>
            <person name="Karaoz U."/>
            <person name="Brodie E.L."/>
            <person name="Williams K.H."/>
            <person name="Hubbard S.S."/>
            <person name="Banfield J.F."/>
        </authorList>
    </citation>
    <scope>NUCLEOTIDE SEQUENCE [LARGE SCALE GENOMIC DNA]</scope>
</reference>
<evidence type="ECO:0000256" key="2">
    <source>
        <dbReference type="ARBA" id="ARBA00022481"/>
    </source>
</evidence>
<dbReference type="GO" id="GO:0016020">
    <property type="term" value="C:membrane"/>
    <property type="evidence" value="ECO:0007669"/>
    <property type="project" value="UniProtKB-SubCell"/>
</dbReference>
<keyword evidence="5 6" id="KW-0472">Membrane</keyword>
<evidence type="ECO:0000313" key="7">
    <source>
        <dbReference type="EMBL" id="OGK16850.1"/>
    </source>
</evidence>
<evidence type="ECO:0000256" key="3">
    <source>
        <dbReference type="ARBA" id="ARBA00022692"/>
    </source>
</evidence>
<keyword evidence="4 6" id="KW-1133">Transmembrane helix</keyword>
<dbReference type="Gene3D" id="3.30.700.10">
    <property type="entry name" value="Glycoprotein, Type 4 Pilin"/>
    <property type="match status" value="1"/>
</dbReference>
<dbReference type="PANTHER" id="PTHR30093">
    <property type="entry name" value="GENERAL SECRETION PATHWAY PROTEIN G"/>
    <property type="match status" value="1"/>
</dbReference>
<dbReference type="GO" id="GO:0015627">
    <property type="term" value="C:type II protein secretion system complex"/>
    <property type="evidence" value="ECO:0007669"/>
    <property type="project" value="InterPro"/>
</dbReference>
<dbReference type="EMBL" id="MFZF01000010">
    <property type="protein sequence ID" value="OGK16850.1"/>
    <property type="molecule type" value="Genomic_DNA"/>
</dbReference>
<dbReference type="GO" id="GO:0015628">
    <property type="term" value="P:protein secretion by the type II secretion system"/>
    <property type="evidence" value="ECO:0007669"/>
    <property type="project" value="InterPro"/>
</dbReference>
<dbReference type="AlphaFoldDB" id="A0A1F7GD16"/>
<evidence type="ECO:0000256" key="4">
    <source>
        <dbReference type="ARBA" id="ARBA00022989"/>
    </source>
</evidence>
<evidence type="ECO:0008006" key="9">
    <source>
        <dbReference type="Google" id="ProtNLM"/>
    </source>
</evidence>
<sequence length="157" mass="17250">MIKREGFTLIELLVVISIISGLVALILPNFMAVREKGRDTQRKADLRSLQQALELYRQNQSPAVYPTGIPLPGQCWGSNGGEVTCTGSVVYTKKVPGDPVLRSGDNPLNYYYTPVSDTEYTLCACLDNTADQVGVAGDCNDTDYDCPTDYKYEVTEP</sequence>
<keyword evidence="3 6" id="KW-0812">Transmembrane</keyword>
<organism evidence="7 8">
    <name type="scientific">Candidatus Roizmanbacteria bacterium RIFCSPHIGHO2_01_FULL_39_12b</name>
    <dbReference type="NCBI Taxonomy" id="1802030"/>
    <lineage>
        <taxon>Bacteria</taxon>
        <taxon>Candidatus Roizmaniibacteriota</taxon>
    </lineage>
</organism>
<evidence type="ECO:0000256" key="6">
    <source>
        <dbReference type="SAM" id="Phobius"/>
    </source>
</evidence>